<reference evidence="2" key="1">
    <citation type="journal article" date="2022" name="bioRxiv">
        <title>Genomics of Preaxostyla Flagellates Illuminates Evolutionary Transitions and the Path Towards Mitochondrial Loss.</title>
        <authorList>
            <person name="Novak L.V.F."/>
            <person name="Treitli S.C."/>
            <person name="Pyrih J."/>
            <person name="Halakuc P."/>
            <person name="Pipaliya S.V."/>
            <person name="Vacek V."/>
            <person name="Brzon O."/>
            <person name="Soukal P."/>
            <person name="Eme L."/>
            <person name="Dacks J.B."/>
            <person name="Karnkowska A."/>
            <person name="Elias M."/>
            <person name="Hampl V."/>
        </authorList>
    </citation>
    <scope>NUCLEOTIDE SEQUENCE</scope>
    <source>
        <strain evidence="2">RCP-MX</strain>
    </source>
</reference>
<dbReference type="EMBL" id="JAPMOS010000002">
    <property type="protein sequence ID" value="KAJ4462579.1"/>
    <property type="molecule type" value="Genomic_DNA"/>
</dbReference>
<proteinExistence type="predicted"/>
<accession>A0ABQ8UTY3</accession>
<dbReference type="Proteomes" id="UP001141327">
    <property type="component" value="Unassembled WGS sequence"/>
</dbReference>
<evidence type="ECO:0000313" key="2">
    <source>
        <dbReference type="EMBL" id="KAJ4462579.1"/>
    </source>
</evidence>
<name>A0ABQ8UTY3_9EUKA</name>
<evidence type="ECO:0000313" key="3">
    <source>
        <dbReference type="Proteomes" id="UP001141327"/>
    </source>
</evidence>
<keyword evidence="3" id="KW-1185">Reference proteome</keyword>
<protein>
    <submittedName>
        <fullName evidence="2">Uncharacterized protein</fullName>
    </submittedName>
</protein>
<organism evidence="2 3">
    <name type="scientific">Paratrimastix pyriformis</name>
    <dbReference type="NCBI Taxonomy" id="342808"/>
    <lineage>
        <taxon>Eukaryota</taxon>
        <taxon>Metamonada</taxon>
        <taxon>Preaxostyla</taxon>
        <taxon>Paratrimastigidae</taxon>
        <taxon>Paratrimastix</taxon>
    </lineage>
</organism>
<comment type="caution">
    <text evidence="2">The sequence shown here is derived from an EMBL/GenBank/DDBJ whole genome shotgun (WGS) entry which is preliminary data.</text>
</comment>
<sequence length="95" mass="10873">MWCKRALCVSVSPRAAWAKARLVRRDLVCDLVCDLAEEEAYQELNRARAALQECETNLRSKRDQQSQPQLTPPPSITRSCRTQSQPQLTLTRPHP</sequence>
<gene>
    <name evidence="2" type="ORF">PAPYR_559</name>
</gene>
<feature type="region of interest" description="Disordered" evidence="1">
    <location>
        <begin position="56"/>
        <end position="95"/>
    </location>
</feature>
<feature type="compositionally biased region" description="Polar residues" evidence="1">
    <location>
        <begin position="76"/>
        <end position="95"/>
    </location>
</feature>
<evidence type="ECO:0000256" key="1">
    <source>
        <dbReference type="SAM" id="MobiDB-lite"/>
    </source>
</evidence>